<name>A0A8C5ZWM5_MARMA</name>
<sequence length="194" mass="20802">MSNNNCSSENYSSPSLENSDCAPVTSASALCSTDVSCGEALCSPGGNLGSNALQDKCQDPCSEHTSCQSTSCERVTCSPSGSSPVVSNVSASQQGTSCLPITSCGSSLCLPASSRQLSNCHLPSYQSYGYQPLHYPTFSRQPLGYLGYDSEALRYLTCGCQPLSCMSDCYRPINYTYSKFQPYSSSLRGWRYSY</sequence>
<dbReference type="Proteomes" id="UP000694407">
    <property type="component" value="Unplaced"/>
</dbReference>
<evidence type="ECO:0000256" key="1">
    <source>
        <dbReference type="ARBA" id="ARBA00003327"/>
    </source>
</evidence>
<dbReference type="GeneID" id="107136118"/>
<dbReference type="InterPro" id="IPR007951">
    <property type="entry name" value="KRTAP_PMG"/>
</dbReference>
<dbReference type="PANTHER" id="PTHR23260:SF7">
    <property type="entry name" value="KERATIN-ASSOCIATED PROTEIN 26-1"/>
    <property type="match status" value="1"/>
</dbReference>
<gene>
    <name evidence="7" type="primary">LOC107136118</name>
</gene>
<comment type="similarity">
    <text evidence="5 6">Belongs to the PMG family.</text>
</comment>
<dbReference type="AlphaFoldDB" id="A0A8C5ZWM5"/>
<dbReference type="InterPro" id="IPR007659">
    <property type="entry name" value="Keratin_matx"/>
</dbReference>
<keyword evidence="8" id="KW-1185">Reference proteome</keyword>
<dbReference type="GO" id="GO:0005829">
    <property type="term" value="C:cytosol"/>
    <property type="evidence" value="ECO:0007669"/>
    <property type="project" value="UniProtKB-ARBA"/>
</dbReference>
<evidence type="ECO:0000256" key="2">
    <source>
        <dbReference type="ARBA" id="ARBA00011662"/>
    </source>
</evidence>
<comment type="function">
    <text evidence="1 6">In the hair cortex, hair keratin intermediate filaments are embedded in an interfilamentous matrix, consisting of hair keratin-associated proteins (KRTAP), which are essential for the formation of a rigid and resistant hair shaft through their extensive disulfide bond cross-linking with abundant cysteine residues of hair keratins. The matrix proteins include the high-sulfur and high-glycine-tyrosine keratins.</text>
</comment>
<keyword evidence="4 6" id="KW-0416">Keratin</keyword>
<dbReference type="Ensembl" id="ENSMMMT00000023544.1">
    <property type="protein sequence ID" value="ENSMMMP00000020721.1"/>
    <property type="gene ID" value="ENSMMMG00000018281.1"/>
</dbReference>
<evidence type="ECO:0000313" key="7">
    <source>
        <dbReference type="Ensembl" id="ENSMMMP00000020721.1"/>
    </source>
</evidence>
<evidence type="ECO:0000256" key="4">
    <source>
        <dbReference type="ARBA" id="ARBA00022744"/>
    </source>
</evidence>
<evidence type="ECO:0000313" key="8">
    <source>
        <dbReference type="Proteomes" id="UP000694407"/>
    </source>
</evidence>
<keyword evidence="3" id="KW-0677">Repeat</keyword>
<protein>
    <recommendedName>
        <fullName evidence="6">Keratin-associated protein</fullName>
    </recommendedName>
</protein>
<organism evidence="7 8">
    <name type="scientific">Marmota marmota marmota</name>
    <name type="common">Alpine marmot</name>
    <dbReference type="NCBI Taxonomy" id="9994"/>
    <lineage>
        <taxon>Eukaryota</taxon>
        <taxon>Metazoa</taxon>
        <taxon>Chordata</taxon>
        <taxon>Craniata</taxon>
        <taxon>Vertebrata</taxon>
        <taxon>Euteleostomi</taxon>
        <taxon>Mammalia</taxon>
        <taxon>Eutheria</taxon>
        <taxon>Euarchontoglires</taxon>
        <taxon>Glires</taxon>
        <taxon>Rodentia</taxon>
        <taxon>Sciuromorpha</taxon>
        <taxon>Sciuridae</taxon>
        <taxon>Xerinae</taxon>
        <taxon>Marmotini</taxon>
        <taxon>Marmota</taxon>
    </lineage>
</organism>
<dbReference type="Pfam" id="PF05287">
    <property type="entry name" value="PMG"/>
    <property type="match status" value="1"/>
</dbReference>
<dbReference type="KEGG" id="mmma:107136118"/>
<evidence type="ECO:0000256" key="5">
    <source>
        <dbReference type="ARBA" id="ARBA00034495"/>
    </source>
</evidence>
<evidence type="ECO:0000256" key="6">
    <source>
        <dbReference type="RuleBase" id="RU369044"/>
    </source>
</evidence>
<dbReference type="PANTHER" id="PTHR23260">
    <property type="entry name" value="KERATIN ASSOCIATED PROTEIN 3-3-RELATED"/>
    <property type="match status" value="1"/>
</dbReference>
<dbReference type="GeneTree" id="ENSGT00860000134598"/>
<comment type="subunit">
    <text evidence="2 6">Interacts with hair keratins.</text>
</comment>
<reference evidence="7" key="2">
    <citation type="submission" date="2025-09" db="UniProtKB">
        <authorList>
            <consortium name="Ensembl"/>
        </authorList>
    </citation>
    <scope>IDENTIFICATION</scope>
</reference>
<accession>A0A8C5ZWM5</accession>
<reference evidence="7" key="1">
    <citation type="submission" date="2025-08" db="UniProtKB">
        <authorList>
            <consortium name="Ensembl"/>
        </authorList>
    </citation>
    <scope>IDENTIFICATION</scope>
</reference>
<proteinExistence type="inferred from homology"/>
<dbReference type="RefSeq" id="XP_015333806.1">
    <property type="nucleotide sequence ID" value="XM_015478320.2"/>
</dbReference>
<dbReference type="GO" id="GO:0005198">
    <property type="term" value="F:structural molecule activity"/>
    <property type="evidence" value="ECO:0007669"/>
    <property type="project" value="InterPro"/>
</dbReference>
<evidence type="ECO:0000256" key="3">
    <source>
        <dbReference type="ARBA" id="ARBA00022737"/>
    </source>
</evidence>
<dbReference type="GO" id="GO:0045095">
    <property type="term" value="C:keratin filament"/>
    <property type="evidence" value="ECO:0007669"/>
    <property type="project" value="UniProtKB-UniRule"/>
</dbReference>
<dbReference type="OrthoDB" id="9809529at2759"/>